<evidence type="ECO:0000256" key="1">
    <source>
        <dbReference type="ARBA" id="ARBA00022448"/>
    </source>
</evidence>
<dbReference type="RefSeq" id="WP_136349890.1">
    <property type="nucleotide sequence ID" value="NZ_SSOC01000008.1"/>
</dbReference>
<keyword evidence="5 6" id="KW-0408">Iron</keyword>
<evidence type="ECO:0000259" key="8">
    <source>
        <dbReference type="PROSITE" id="PS51007"/>
    </source>
</evidence>
<evidence type="ECO:0000313" key="9">
    <source>
        <dbReference type="EMBL" id="THF61805.1"/>
    </source>
</evidence>
<dbReference type="InterPro" id="IPR036909">
    <property type="entry name" value="Cyt_c-like_dom_sf"/>
</dbReference>
<evidence type="ECO:0000256" key="7">
    <source>
        <dbReference type="SAM" id="SignalP"/>
    </source>
</evidence>
<name>A0A4S4AQ03_9RHOO</name>
<keyword evidence="10" id="KW-1185">Reference proteome</keyword>
<dbReference type="OrthoDB" id="9805828at2"/>
<keyword evidence="4" id="KW-0249">Electron transport</keyword>
<sequence length="135" mass="13866">MNAARAVRAVLPWGAALALLAAAAEGAAQAPAAGERGYRQYCKPCHALGPGAENRAGPALNAVAGQAAGAVPGYAYSDALKASGIVWNEAEFVAYLLAPTQRVPGTKKLLAGVRNEQTLTAIYRYLEAQRSTAGN</sequence>
<dbReference type="GO" id="GO:0009055">
    <property type="term" value="F:electron transfer activity"/>
    <property type="evidence" value="ECO:0007669"/>
    <property type="project" value="InterPro"/>
</dbReference>
<keyword evidence="2 6" id="KW-0349">Heme</keyword>
<keyword evidence="7" id="KW-0732">Signal</keyword>
<dbReference type="EMBL" id="SSOC01000008">
    <property type="protein sequence ID" value="THF61805.1"/>
    <property type="molecule type" value="Genomic_DNA"/>
</dbReference>
<dbReference type="PANTHER" id="PTHR11961">
    <property type="entry name" value="CYTOCHROME C"/>
    <property type="match status" value="1"/>
</dbReference>
<evidence type="ECO:0000256" key="6">
    <source>
        <dbReference type="PROSITE-ProRule" id="PRU00433"/>
    </source>
</evidence>
<dbReference type="PRINTS" id="PR00604">
    <property type="entry name" value="CYTCHRMECIAB"/>
</dbReference>
<dbReference type="InterPro" id="IPR002327">
    <property type="entry name" value="Cyt_c_1A/1B"/>
</dbReference>
<evidence type="ECO:0000313" key="10">
    <source>
        <dbReference type="Proteomes" id="UP000308430"/>
    </source>
</evidence>
<dbReference type="Gene3D" id="1.10.760.10">
    <property type="entry name" value="Cytochrome c-like domain"/>
    <property type="match status" value="1"/>
</dbReference>
<reference evidence="9 10" key="1">
    <citation type="submission" date="2019-04" db="EMBL/GenBank/DDBJ databases">
        <title>Azoarcus nasutitermitis sp. nov. isolated from termite nest.</title>
        <authorList>
            <person name="Lin S.-Y."/>
            <person name="Hameed A."/>
            <person name="Hsu Y.-H."/>
            <person name="Young C.-C."/>
        </authorList>
    </citation>
    <scope>NUCLEOTIDE SEQUENCE [LARGE SCALE GENOMIC DNA]</scope>
    <source>
        <strain evidence="9 10">CC-YHH838</strain>
    </source>
</reference>
<feature type="domain" description="Cytochrome c" evidence="8">
    <location>
        <begin position="29"/>
        <end position="130"/>
    </location>
</feature>
<keyword evidence="1" id="KW-0813">Transport</keyword>
<dbReference type="SUPFAM" id="SSF46626">
    <property type="entry name" value="Cytochrome c"/>
    <property type="match status" value="1"/>
</dbReference>
<keyword evidence="3 6" id="KW-0479">Metal-binding</keyword>
<dbReference type="GO" id="GO:0046872">
    <property type="term" value="F:metal ion binding"/>
    <property type="evidence" value="ECO:0007669"/>
    <property type="project" value="UniProtKB-KW"/>
</dbReference>
<gene>
    <name evidence="9" type="ORF">E6C76_19280</name>
</gene>
<feature type="signal peptide" evidence="7">
    <location>
        <begin position="1"/>
        <end position="23"/>
    </location>
</feature>
<evidence type="ECO:0000256" key="2">
    <source>
        <dbReference type="ARBA" id="ARBA00022617"/>
    </source>
</evidence>
<evidence type="ECO:0000256" key="5">
    <source>
        <dbReference type="ARBA" id="ARBA00023004"/>
    </source>
</evidence>
<dbReference type="InterPro" id="IPR009056">
    <property type="entry name" value="Cyt_c-like_dom"/>
</dbReference>
<protein>
    <submittedName>
        <fullName evidence="9">Cytochrome c family protein</fullName>
    </submittedName>
</protein>
<organism evidence="9 10">
    <name type="scientific">Pseudothauera nasutitermitis</name>
    <dbReference type="NCBI Taxonomy" id="2565930"/>
    <lineage>
        <taxon>Bacteria</taxon>
        <taxon>Pseudomonadati</taxon>
        <taxon>Pseudomonadota</taxon>
        <taxon>Betaproteobacteria</taxon>
        <taxon>Rhodocyclales</taxon>
        <taxon>Zoogloeaceae</taxon>
        <taxon>Pseudothauera</taxon>
    </lineage>
</organism>
<feature type="chain" id="PRO_5020541496" evidence="7">
    <location>
        <begin position="24"/>
        <end position="135"/>
    </location>
</feature>
<evidence type="ECO:0000256" key="4">
    <source>
        <dbReference type="ARBA" id="ARBA00022982"/>
    </source>
</evidence>
<evidence type="ECO:0000256" key="3">
    <source>
        <dbReference type="ARBA" id="ARBA00022723"/>
    </source>
</evidence>
<dbReference type="GO" id="GO:0020037">
    <property type="term" value="F:heme binding"/>
    <property type="evidence" value="ECO:0007669"/>
    <property type="project" value="InterPro"/>
</dbReference>
<dbReference type="PROSITE" id="PS51007">
    <property type="entry name" value="CYTC"/>
    <property type="match status" value="1"/>
</dbReference>
<accession>A0A4S4AQ03</accession>
<proteinExistence type="predicted"/>
<dbReference type="AlphaFoldDB" id="A0A4S4AQ03"/>
<comment type="caution">
    <text evidence="9">The sequence shown here is derived from an EMBL/GenBank/DDBJ whole genome shotgun (WGS) entry which is preliminary data.</text>
</comment>
<dbReference type="Proteomes" id="UP000308430">
    <property type="component" value="Unassembled WGS sequence"/>
</dbReference>